<feature type="compositionally biased region" description="Acidic residues" evidence="1">
    <location>
        <begin position="275"/>
        <end position="286"/>
    </location>
</feature>
<gene>
    <name evidence="2" type="ORF">NEA10_17465</name>
</gene>
<sequence>MQLLKTRILLGLATLSLGGVITPEAIAHSHNQENSTSEMAAVFEQAEVDSGQFIPIAAPIGRTNGYQLLIVEQRSNSRACWQEQGSNPTRVDPLLLEFDFTGICGRSTDSNGYSIRAGGEHLGLRYSLQVRRREGELVLMGIPMGDRTLPRLTIGRTRGAADGEFYRLHLDPGWRLTRRSYQGRVLGHIYLTHDAPVNQIANQSPSYPSDSGQEPAPRVQAPPGLGLTSPESHDANSSVVTPDTIEFGEDIRMMSPDNYTPVPGNNPPSLAPGEAMEESLLYDEVEAQPFASPIPRRQFPDSPLPAFQDES</sequence>
<evidence type="ECO:0000256" key="1">
    <source>
        <dbReference type="SAM" id="MobiDB-lite"/>
    </source>
</evidence>
<feature type="compositionally biased region" description="Polar residues" evidence="1">
    <location>
        <begin position="200"/>
        <end position="212"/>
    </location>
</feature>
<reference evidence="2" key="1">
    <citation type="submission" date="2022-06" db="EMBL/GenBank/DDBJ databases">
        <title>Genome sequence of Phormidium yuhuli AB48 isolated from an industrial photobioreactor environment.</title>
        <authorList>
            <person name="Qiu Y."/>
            <person name="Noonan A.J.C."/>
            <person name="Dofher K."/>
            <person name="Koch M."/>
            <person name="Kieft B."/>
            <person name="Lin X."/>
            <person name="Ziels R.M."/>
            <person name="Hallam S.J."/>
        </authorList>
    </citation>
    <scope>NUCLEOTIDE SEQUENCE</scope>
    <source>
        <strain evidence="2">AB48</strain>
    </source>
</reference>
<feature type="region of interest" description="Disordered" evidence="1">
    <location>
        <begin position="200"/>
        <end position="311"/>
    </location>
</feature>
<organism evidence="2 3">
    <name type="scientific">Phormidium yuhuli AB48</name>
    <dbReference type="NCBI Taxonomy" id="2940671"/>
    <lineage>
        <taxon>Bacteria</taxon>
        <taxon>Bacillati</taxon>
        <taxon>Cyanobacteriota</taxon>
        <taxon>Cyanophyceae</taxon>
        <taxon>Oscillatoriophycideae</taxon>
        <taxon>Oscillatoriales</taxon>
        <taxon>Oscillatoriaceae</taxon>
        <taxon>Phormidium</taxon>
        <taxon>Phormidium yuhuli</taxon>
    </lineage>
</organism>
<name>A0ABY5AN16_9CYAN</name>
<dbReference type="Pfam" id="PF12565">
    <property type="entry name" value="DUF3747"/>
    <property type="match status" value="1"/>
</dbReference>
<dbReference type="EMBL" id="CP098611">
    <property type="protein sequence ID" value="USR90598.1"/>
    <property type="molecule type" value="Genomic_DNA"/>
</dbReference>
<accession>A0ABY5AN16</accession>
<evidence type="ECO:0000313" key="3">
    <source>
        <dbReference type="Proteomes" id="UP001056708"/>
    </source>
</evidence>
<keyword evidence="3" id="KW-1185">Reference proteome</keyword>
<dbReference type="InterPro" id="IPR022222">
    <property type="entry name" value="DUF3747"/>
</dbReference>
<evidence type="ECO:0000313" key="2">
    <source>
        <dbReference type="EMBL" id="USR90598.1"/>
    </source>
</evidence>
<dbReference type="Proteomes" id="UP001056708">
    <property type="component" value="Chromosome"/>
</dbReference>
<protein>
    <submittedName>
        <fullName evidence="2">DUF3747 domain-containing protein</fullName>
    </submittedName>
</protein>
<proteinExistence type="predicted"/>
<dbReference type="RefSeq" id="WP_252662624.1">
    <property type="nucleotide sequence ID" value="NZ_CP098611.1"/>
</dbReference>